<dbReference type="OrthoDB" id="2735536at2759"/>
<keyword evidence="5" id="KW-1185">Reference proteome</keyword>
<dbReference type="PANTHER" id="PTHR10366:SF564">
    <property type="entry name" value="STEROL-4-ALPHA-CARBOXYLATE 3-DEHYDROGENASE, DECARBOXYLATING"/>
    <property type="match status" value="1"/>
</dbReference>
<dbReference type="AlphaFoldDB" id="A0A1G4KEJ0"/>
<reference evidence="5" key="1">
    <citation type="submission" date="2016-03" db="EMBL/GenBank/DDBJ databases">
        <authorList>
            <person name="Devillers Hugo."/>
        </authorList>
    </citation>
    <scope>NUCLEOTIDE SEQUENCE [LARGE SCALE GENOMIC DNA]</scope>
</reference>
<proteinExistence type="inferred from homology"/>
<evidence type="ECO:0000256" key="1">
    <source>
        <dbReference type="ARBA" id="ARBA00023002"/>
    </source>
</evidence>
<dbReference type="Pfam" id="PF01370">
    <property type="entry name" value="Epimerase"/>
    <property type="match status" value="1"/>
</dbReference>
<dbReference type="PANTHER" id="PTHR10366">
    <property type="entry name" value="NAD DEPENDENT EPIMERASE/DEHYDRATASE"/>
    <property type="match status" value="1"/>
</dbReference>
<evidence type="ECO:0000259" key="3">
    <source>
        <dbReference type="Pfam" id="PF01370"/>
    </source>
</evidence>
<evidence type="ECO:0000313" key="5">
    <source>
        <dbReference type="Proteomes" id="UP000191144"/>
    </source>
</evidence>
<gene>
    <name evidence="4" type="ORF">LAME_0H06458G</name>
</gene>
<sequence>MDEKVLVTGCNGFIALHVLSVLLSEGFHVIGTVRSQSKGNKVKESFAELYPYAKLDIEIVSDITQEGAFDAVLKKYPDLQHVLHMAANFSFGSDQGTNEETYLIPSTAGTKSILNSVLKLGSNVKTVVQTSSFASIMNVENPGLLHTEETWNPITWDKAKDNAASAYVASKKLAEKVSWEFLEEHASEVKFRYTAVCPPYVLGPQMFEWGLASDTLNTSAELVNSALKSTPKSEINTEEPNGLVCDVRDVALLHMLPLRNEKLGGQRLFPVSGANLKDHQYEDAKFNVQRILDVLNAKFPELNGKISKGTTKDNKGALAKIFNYNTDLTCELTGLDFKPFEVTVFDSAKQILDYQAAHK</sequence>
<evidence type="ECO:0000313" key="4">
    <source>
        <dbReference type="EMBL" id="SCV02943.1"/>
    </source>
</evidence>
<dbReference type="GO" id="GO:0016616">
    <property type="term" value="F:oxidoreductase activity, acting on the CH-OH group of donors, NAD or NADP as acceptor"/>
    <property type="evidence" value="ECO:0007669"/>
    <property type="project" value="TreeGrafter"/>
</dbReference>
<dbReference type="SUPFAM" id="SSF51735">
    <property type="entry name" value="NAD(P)-binding Rossmann-fold domains"/>
    <property type="match status" value="1"/>
</dbReference>
<dbReference type="InterPro" id="IPR050425">
    <property type="entry name" value="NAD(P)_dehydrat-like"/>
</dbReference>
<name>A0A1G4KEJ0_9SACH</name>
<evidence type="ECO:0000256" key="2">
    <source>
        <dbReference type="ARBA" id="ARBA00023445"/>
    </source>
</evidence>
<dbReference type="Proteomes" id="UP000191144">
    <property type="component" value="Chromosome H"/>
</dbReference>
<dbReference type="InterPro" id="IPR001509">
    <property type="entry name" value="Epimerase_deHydtase"/>
</dbReference>
<feature type="domain" description="NAD-dependent epimerase/dehydratase" evidence="3">
    <location>
        <begin position="5"/>
        <end position="260"/>
    </location>
</feature>
<accession>A0A1G4KEJ0</accession>
<keyword evidence="1" id="KW-0560">Oxidoreductase</keyword>
<dbReference type="EMBL" id="LT598480">
    <property type="protein sequence ID" value="SCV02943.1"/>
    <property type="molecule type" value="Genomic_DNA"/>
</dbReference>
<protein>
    <submittedName>
        <fullName evidence="4">LAME_0H06458g1_1</fullName>
    </submittedName>
</protein>
<dbReference type="Gene3D" id="3.40.50.720">
    <property type="entry name" value="NAD(P)-binding Rossmann-like Domain"/>
    <property type="match status" value="1"/>
</dbReference>
<comment type="similarity">
    <text evidence="2">Belongs to the NAD(P)-dependent epimerase/dehydratase family. Dihydroflavonol-4-reductase subfamily.</text>
</comment>
<dbReference type="InterPro" id="IPR036291">
    <property type="entry name" value="NAD(P)-bd_dom_sf"/>
</dbReference>
<organism evidence="4 5">
    <name type="scientific">Lachancea meyersii CBS 8951</name>
    <dbReference type="NCBI Taxonomy" id="1266667"/>
    <lineage>
        <taxon>Eukaryota</taxon>
        <taxon>Fungi</taxon>
        <taxon>Dikarya</taxon>
        <taxon>Ascomycota</taxon>
        <taxon>Saccharomycotina</taxon>
        <taxon>Saccharomycetes</taxon>
        <taxon>Saccharomycetales</taxon>
        <taxon>Saccharomycetaceae</taxon>
        <taxon>Lachancea</taxon>
    </lineage>
</organism>